<organism evidence="4 5">
    <name type="scientific">Anaerococcus tetradius</name>
    <dbReference type="NCBI Taxonomy" id="33036"/>
    <lineage>
        <taxon>Bacteria</taxon>
        <taxon>Bacillati</taxon>
        <taxon>Bacillota</taxon>
        <taxon>Tissierellia</taxon>
        <taxon>Tissierellales</taxon>
        <taxon>Peptoniphilaceae</taxon>
        <taxon>Anaerococcus</taxon>
    </lineage>
</organism>
<dbReference type="InterPro" id="IPR038765">
    <property type="entry name" value="Papain-like_cys_pep_sf"/>
</dbReference>
<dbReference type="InterPro" id="IPR008044">
    <property type="entry name" value="Phage_lysin"/>
</dbReference>
<evidence type="ECO:0000259" key="3">
    <source>
        <dbReference type="Pfam" id="PF05382"/>
    </source>
</evidence>
<feature type="region of interest" description="Disordered" evidence="2">
    <location>
        <begin position="150"/>
        <end position="173"/>
    </location>
</feature>
<keyword evidence="5" id="KW-1185">Reference proteome</keyword>
<dbReference type="SUPFAM" id="SSF69360">
    <property type="entry name" value="Cell wall binding repeat"/>
    <property type="match status" value="2"/>
</dbReference>
<feature type="compositionally biased region" description="Basic and acidic residues" evidence="2">
    <location>
        <begin position="71"/>
        <end position="102"/>
    </location>
</feature>
<dbReference type="InterPro" id="IPR018337">
    <property type="entry name" value="Cell_wall/Cho-bd_repeat"/>
</dbReference>
<dbReference type="Gene3D" id="3.90.1720.10">
    <property type="entry name" value="endopeptidase domain like (from Nostoc punctiforme)"/>
    <property type="match status" value="1"/>
</dbReference>
<comment type="caution">
    <text evidence="4">The sequence shown here is derived from an EMBL/GenBank/DDBJ whole genome shotgun (WGS) entry which is preliminary data.</text>
</comment>
<evidence type="ECO:0000256" key="2">
    <source>
        <dbReference type="SAM" id="MobiDB-lite"/>
    </source>
</evidence>
<dbReference type="EMBL" id="LRPM01000005">
    <property type="protein sequence ID" value="KWZ79211.1"/>
    <property type="molecule type" value="Genomic_DNA"/>
</dbReference>
<gene>
    <name evidence="4" type="ORF">HMPREF3200_00269</name>
</gene>
<dbReference type="PATRIC" id="fig|33036.3.peg.272"/>
<protein>
    <submittedName>
        <fullName evidence="4">Cell wall-binding repeat protein</fullName>
    </submittedName>
</protein>
<dbReference type="Pfam" id="PF01473">
    <property type="entry name" value="Choline_bind_1"/>
    <property type="match status" value="2"/>
</dbReference>
<feature type="compositionally biased region" description="Basic and acidic residues" evidence="2">
    <location>
        <begin position="110"/>
        <end position="125"/>
    </location>
</feature>
<dbReference type="Gene3D" id="2.10.270.10">
    <property type="entry name" value="Cholin Binding"/>
    <property type="match status" value="4"/>
</dbReference>
<dbReference type="Proteomes" id="UP000070383">
    <property type="component" value="Unassembled WGS sequence"/>
</dbReference>
<evidence type="ECO:0000313" key="4">
    <source>
        <dbReference type="EMBL" id="KWZ79211.1"/>
    </source>
</evidence>
<evidence type="ECO:0000313" key="5">
    <source>
        <dbReference type="Proteomes" id="UP000070383"/>
    </source>
</evidence>
<dbReference type="SUPFAM" id="SSF54001">
    <property type="entry name" value="Cysteine proteinases"/>
    <property type="match status" value="1"/>
</dbReference>
<keyword evidence="1" id="KW-0677">Repeat</keyword>
<dbReference type="Pfam" id="PF05382">
    <property type="entry name" value="Amidase_5"/>
    <property type="match status" value="1"/>
</dbReference>
<feature type="region of interest" description="Disordered" evidence="2">
    <location>
        <begin position="43"/>
        <end position="126"/>
    </location>
</feature>
<feature type="compositionally biased region" description="Basic and acidic residues" evidence="2">
    <location>
        <begin position="50"/>
        <end position="61"/>
    </location>
</feature>
<feature type="domain" description="Bacteriophage lysin" evidence="3">
    <location>
        <begin position="435"/>
        <end position="582"/>
    </location>
</feature>
<reference evidence="5" key="1">
    <citation type="submission" date="2016-01" db="EMBL/GenBank/DDBJ databases">
        <authorList>
            <person name="Mitreva M."/>
            <person name="Pepin K.H."/>
            <person name="Mihindukulasuriya K.A."/>
            <person name="Fulton R."/>
            <person name="Fronick C."/>
            <person name="O'Laughlin M."/>
            <person name="Miner T."/>
            <person name="Herter B."/>
            <person name="Rosa B.A."/>
            <person name="Cordes M."/>
            <person name="Tomlinson C."/>
            <person name="Wollam A."/>
            <person name="Palsikar V.B."/>
            <person name="Mardis E.R."/>
            <person name="Wilson R.K."/>
        </authorList>
    </citation>
    <scope>NUCLEOTIDE SEQUENCE [LARGE SCALE GENOMIC DNA]</scope>
    <source>
        <strain evidence="5">MJR8151</strain>
    </source>
</reference>
<evidence type="ECO:0000256" key="1">
    <source>
        <dbReference type="ARBA" id="ARBA00022737"/>
    </source>
</evidence>
<accession>A0A133KI55</accession>
<dbReference type="OrthoDB" id="9800780at2"/>
<name>A0A133KI55_9FIRM</name>
<sequence length="589" mass="66098">MKEVEMKKVNKTILFASTLFISSIFAGANHSYAQEDYKLDDSLTQAQNKESSDSDSTKENNQEPVNYDYEGLEKALNEIESDKASDGKGEIESTKAINKEEQNLPTQEEISIKEISGDKGPKDAKNTNYQDIVYYDKSKLDEIYKEAKTKPQKVNLPSSSRGASEEERQASKTNWYEENSKVYHKDDKGSLSKGLSEIEGKKYYFDKDGVLQTNKKIITNNSYYEANDRGILSQKPNSWVNVNKKVYRTDNKGNILKGISKIGKDLYNFSNEGVLQANIKEIKDDMIYMTDKLGKISNPKNFWANIGGKTYRTGKDGKILTGANNIEGKTYVFDKDGVMAKNKGIMSQGRFYNTDSRGVANNPKNAWINFNGKKYHTNPNGYVQEGVWKIDGKLYYFTSNGLQGNTEVVQQGVVYKVDANGIAKPVDNNIDGEKNLDKVIEWMLTARKAGLRYDMHWKNRVSDKAADCSSAVYRSLIYGGFLKQGSYIGNTETLFKMGRERKIMYEVKESEIRYGDIFVAGTPGESSGAGGHTGFILNRANDTIIHMSYGQDGVAITPRKGYMGDSSGLPVRYYRLIGAGSNNLYESEK</sequence>
<proteinExistence type="predicted"/>
<dbReference type="AlphaFoldDB" id="A0A133KI55"/>